<dbReference type="InterPro" id="IPR001087">
    <property type="entry name" value="GDSL"/>
</dbReference>
<keyword evidence="3" id="KW-1185">Reference proteome</keyword>
<sequence length="548" mass="64314">MNKFFRNWLIPIIILFIVIIRFINSNNIYDDNRNYEDNYISEEYNKNDKANEKKSESFFEKLKNEFMKMKPESNEDYDDEKLENERIMSLQIKKTFSNGQSFNCQKVKNIFYTGYKAEKINPEDIDIVAAMGDSLSSGLGLWQNSKIEFRGAVFTVGGDSYLEGLVTIPAILQLFNQNLLGESHGMGDHKKLPIHQFNVAVSESQTDDLEFQANELVSRILKVFDKIDLEKKWILIFITTGTEETCYRCDPPSIHHIRKAIKILRKQLPKILVVLIGPLYVAPTIKPQFNILKIRCPCLRKMNEGDYIKLMNKWKESFEEYERDTALLRFKNFGIIGIPRLEIISNNPEYYLIKGQPLLNRKGHSYAAKWLWNRLIAGKSYNSTYHPVEKDSYYCPPLECPYFKIITNEIDCKVETLKEHQEHIDEAKRRNIMLHENDTLNDLYHYGRLTKTQKMIRNNFIIFISILIIISFISVFIVGREIYKKGKKDDSLCLLIANNIIKYNMLHFLLYNKLQNIIIITFQEIVQTVLCQYIIIKNNYNVINIFNG</sequence>
<protein>
    <submittedName>
        <fullName evidence="4">Lipase_GDSL domain-containing protein</fullName>
    </submittedName>
</protein>
<organism evidence="3 4">
    <name type="scientific">Parastrongyloides trichosuri</name>
    <name type="common">Possum-specific nematode worm</name>
    <dbReference type="NCBI Taxonomy" id="131310"/>
    <lineage>
        <taxon>Eukaryota</taxon>
        <taxon>Metazoa</taxon>
        <taxon>Ecdysozoa</taxon>
        <taxon>Nematoda</taxon>
        <taxon>Chromadorea</taxon>
        <taxon>Rhabditida</taxon>
        <taxon>Tylenchina</taxon>
        <taxon>Panagrolaimomorpha</taxon>
        <taxon>Strongyloidoidea</taxon>
        <taxon>Strongyloididae</taxon>
        <taxon>Parastrongyloides</taxon>
    </lineage>
</organism>
<dbReference type="PANTHER" id="PTHR21325:SF23">
    <property type="entry name" value="LIPASE_GDSL DOMAIN-CONTAINING PROTEIN"/>
    <property type="match status" value="1"/>
</dbReference>
<dbReference type="Pfam" id="PF00657">
    <property type="entry name" value="Lipase_GDSL"/>
    <property type="match status" value="1"/>
</dbReference>
<evidence type="ECO:0000256" key="2">
    <source>
        <dbReference type="SAM" id="Phobius"/>
    </source>
</evidence>
<keyword evidence="1" id="KW-0175">Coiled coil</keyword>
<keyword evidence="2" id="KW-0472">Membrane</keyword>
<reference evidence="4" key="1">
    <citation type="submission" date="2017-02" db="UniProtKB">
        <authorList>
            <consortium name="WormBaseParasite"/>
        </authorList>
    </citation>
    <scope>IDENTIFICATION</scope>
</reference>
<accession>A0A0N4Z228</accession>
<feature type="transmembrane region" description="Helical" evidence="2">
    <location>
        <begin position="517"/>
        <end position="536"/>
    </location>
</feature>
<dbReference type="Proteomes" id="UP000038045">
    <property type="component" value="Unplaced"/>
</dbReference>
<dbReference type="InterPro" id="IPR038885">
    <property type="entry name" value="PLB1"/>
</dbReference>
<keyword evidence="2" id="KW-1133">Transmembrane helix</keyword>
<evidence type="ECO:0000256" key="1">
    <source>
        <dbReference type="SAM" id="Coils"/>
    </source>
</evidence>
<dbReference type="SUPFAM" id="SSF52266">
    <property type="entry name" value="SGNH hydrolase"/>
    <property type="match status" value="1"/>
</dbReference>
<feature type="coiled-coil region" evidence="1">
    <location>
        <begin position="410"/>
        <end position="437"/>
    </location>
</feature>
<evidence type="ECO:0000313" key="3">
    <source>
        <dbReference type="Proteomes" id="UP000038045"/>
    </source>
</evidence>
<feature type="transmembrane region" description="Helical" evidence="2">
    <location>
        <begin position="460"/>
        <end position="479"/>
    </location>
</feature>
<dbReference type="GO" id="GO:0004620">
    <property type="term" value="F:phospholipase activity"/>
    <property type="evidence" value="ECO:0007669"/>
    <property type="project" value="InterPro"/>
</dbReference>
<dbReference type="WBParaSite" id="PTRK_0000092400.1">
    <property type="protein sequence ID" value="PTRK_0000092400.1"/>
    <property type="gene ID" value="PTRK_0000092400"/>
</dbReference>
<dbReference type="PANTHER" id="PTHR21325">
    <property type="entry name" value="PHOSPHOLIPASE B, PLB1"/>
    <property type="match status" value="1"/>
</dbReference>
<name>A0A0N4Z228_PARTI</name>
<keyword evidence="2" id="KW-0812">Transmembrane</keyword>
<dbReference type="GO" id="GO:0006644">
    <property type="term" value="P:phospholipid metabolic process"/>
    <property type="evidence" value="ECO:0007669"/>
    <property type="project" value="TreeGrafter"/>
</dbReference>
<feature type="transmembrane region" description="Helical" evidence="2">
    <location>
        <begin position="7"/>
        <end position="24"/>
    </location>
</feature>
<evidence type="ECO:0000313" key="4">
    <source>
        <dbReference type="WBParaSite" id="PTRK_0000092400.1"/>
    </source>
</evidence>
<dbReference type="STRING" id="131310.A0A0N4Z228"/>
<dbReference type="AlphaFoldDB" id="A0A0N4Z228"/>
<proteinExistence type="predicted"/>